<protein>
    <submittedName>
        <fullName evidence="2">Uncharacterized protein</fullName>
    </submittedName>
</protein>
<keyword evidence="3" id="KW-1185">Reference proteome</keyword>
<feature type="chain" id="PRO_5022723388" evidence="1">
    <location>
        <begin position="21"/>
        <end position="101"/>
    </location>
</feature>
<proteinExistence type="predicted"/>
<evidence type="ECO:0000256" key="1">
    <source>
        <dbReference type="SAM" id="SignalP"/>
    </source>
</evidence>
<accession>A0A5B8LWH1</accession>
<reference evidence="2 3" key="1">
    <citation type="submission" date="2019-07" db="EMBL/GenBank/DDBJ databases">
        <title>Full genome sequence of Devosia sp. Gsoil 520.</title>
        <authorList>
            <person name="Im W.-T."/>
        </authorList>
    </citation>
    <scope>NUCLEOTIDE SEQUENCE [LARGE SCALE GENOMIC DNA]</scope>
    <source>
        <strain evidence="2 3">Gsoil 520</strain>
    </source>
</reference>
<dbReference type="RefSeq" id="WP_146291513.1">
    <property type="nucleotide sequence ID" value="NZ_CP042304.1"/>
</dbReference>
<dbReference type="KEGG" id="dea:FPZ08_17915"/>
<name>A0A5B8LWH1_9HYPH</name>
<sequence>MKRMTLAGMLLMLGTVAAVAALPPQYQRQAELQAVIVEATEQFGIGHLIESIVMTGADSYEVTGDGCRMTLTIEDAPQDKAAEPMVGPRQFTVKPGPLSCN</sequence>
<dbReference type="AlphaFoldDB" id="A0A5B8LWH1"/>
<evidence type="ECO:0000313" key="2">
    <source>
        <dbReference type="EMBL" id="QDZ12463.1"/>
    </source>
</evidence>
<gene>
    <name evidence="2" type="ORF">FPZ08_17915</name>
</gene>
<dbReference type="OrthoDB" id="7376370at2"/>
<organism evidence="2 3">
    <name type="scientific">Devosia ginsengisoli</name>
    <dbReference type="NCBI Taxonomy" id="400770"/>
    <lineage>
        <taxon>Bacteria</taxon>
        <taxon>Pseudomonadati</taxon>
        <taxon>Pseudomonadota</taxon>
        <taxon>Alphaproteobacteria</taxon>
        <taxon>Hyphomicrobiales</taxon>
        <taxon>Devosiaceae</taxon>
        <taxon>Devosia</taxon>
    </lineage>
</organism>
<feature type="signal peptide" evidence="1">
    <location>
        <begin position="1"/>
        <end position="20"/>
    </location>
</feature>
<dbReference type="EMBL" id="CP042304">
    <property type="protein sequence ID" value="QDZ12463.1"/>
    <property type="molecule type" value="Genomic_DNA"/>
</dbReference>
<dbReference type="Proteomes" id="UP000315364">
    <property type="component" value="Chromosome"/>
</dbReference>
<keyword evidence="1" id="KW-0732">Signal</keyword>
<evidence type="ECO:0000313" key="3">
    <source>
        <dbReference type="Proteomes" id="UP000315364"/>
    </source>
</evidence>